<dbReference type="PROSITE" id="PS51141">
    <property type="entry name" value="ZF_SBP"/>
    <property type="match status" value="1"/>
</dbReference>
<sequence length="864" mass="88146">MEGYDMNGGVEGAQTMAGQHAAKNLHAAAAAAAVAAALPVVDSYTAQLAGDSQARAGLAGTGTVSSPALLLDGGRSRPGSSGGGGAKSKNAGPLFCQVVGCGEPLEGLKEYHQRYKVCETHLKIPSIIRDGIEVRFCQQCGRFQPLPDFDADKRSCRVRLQRHNARRRKRPREGKSGGGGGGGELGGSEYVPGRALTAEQLAHMVQYVPAGPAVPVSPLELQAMHSALHFATDTLAHIPLAGPKAPGEEGTEELEDDGEGAAAAGAAGMGPGSMPFVPPPDTMILLLKSYAAMFHYTLDSATIRALAPISEVPAEVALPEGTADAAGAAGLPDALGVQQQQLLLLLQQAGVLGGALPFSMPAMLAGGGAAAAGELLDAEGARQLSAGGDDGRAEAGAAAEGHAAAAAGEHEAAAGDHAQQFAAEPLTAAQLTAAVIYPIPSDAAEAAEWPLQAASAARADAADAAVFATPGATSEAAAAAAAAAEMERAALAAVQAQVEAHLAAVQAQARQRAGAAGMDGDAEQGRVGQYAPPGGASPRPPPPPPPPPAPMSTELRGSPRQPWVERFNLTVQPLCAASDWLTLATAAALWARIHPMPPASHAFLAVASLASLAMAAWRRAAAAAPGGGSYARWRELPAALLRLFGFGWGAGNLLIVAFMESLEPAQGSGWPDAAWHAALLTLASLAPSLLSLWLMRPMRIGLALPVQLALTLHCSQHNVATCQARALAGHPAALRFTHQAYQYFLVARRLTSPPAAPYAALEPAGECAVLLTAAQLWAALALPAVAQAVLESRLWDQHAAQRRRAGLPREFDVAGFFYRELSHARAAFNAPLLALAGWLLTGTVFDAGASLAPHGAPAAGGASN</sequence>
<keyword evidence="5" id="KW-1133">Transmembrane helix</keyword>
<name>A0A2P6VJJ7_9CHLO</name>
<evidence type="ECO:0000256" key="2">
    <source>
        <dbReference type="ARBA" id="ARBA00022771"/>
    </source>
</evidence>
<feature type="transmembrane region" description="Helical" evidence="5">
    <location>
        <begin position="599"/>
        <end position="617"/>
    </location>
</feature>
<keyword evidence="8" id="KW-1185">Reference proteome</keyword>
<evidence type="ECO:0000256" key="4">
    <source>
        <dbReference type="SAM" id="MobiDB-lite"/>
    </source>
</evidence>
<feature type="region of interest" description="Disordered" evidence="4">
    <location>
        <begin position="384"/>
        <end position="417"/>
    </location>
</feature>
<feature type="compositionally biased region" description="Acidic residues" evidence="4">
    <location>
        <begin position="249"/>
        <end position="259"/>
    </location>
</feature>
<feature type="region of interest" description="Disordered" evidence="4">
    <location>
        <begin position="239"/>
        <end position="266"/>
    </location>
</feature>
<organism evidence="7 8">
    <name type="scientific">Micractinium conductrix</name>
    <dbReference type="NCBI Taxonomy" id="554055"/>
    <lineage>
        <taxon>Eukaryota</taxon>
        <taxon>Viridiplantae</taxon>
        <taxon>Chlorophyta</taxon>
        <taxon>core chlorophytes</taxon>
        <taxon>Trebouxiophyceae</taxon>
        <taxon>Chlorellales</taxon>
        <taxon>Chlorellaceae</taxon>
        <taxon>Chlorella clade</taxon>
        <taxon>Micractinium</taxon>
    </lineage>
</organism>
<evidence type="ECO:0000313" key="8">
    <source>
        <dbReference type="Proteomes" id="UP000239649"/>
    </source>
</evidence>
<feature type="transmembrane region" description="Helical" evidence="5">
    <location>
        <begin position="674"/>
        <end position="695"/>
    </location>
</feature>
<feature type="region of interest" description="Disordered" evidence="4">
    <location>
        <begin position="163"/>
        <end position="189"/>
    </location>
</feature>
<dbReference type="Proteomes" id="UP000239649">
    <property type="component" value="Unassembled WGS sequence"/>
</dbReference>
<keyword evidence="1" id="KW-0479">Metal-binding</keyword>
<comment type="caution">
    <text evidence="7">The sequence shown here is derived from an EMBL/GenBank/DDBJ whole genome shotgun (WGS) entry which is preliminary data.</text>
</comment>
<keyword evidence="5" id="KW-0812">Transmembrane</keyword>
<feature type="region of interest" description="Disordered" evidence="4">
    <location>
        <begin position="514"/>
        <end position="558"/>
    </location>
</feature>
<evidence type="ECO:0000313" key="7">
    <source>
        <dbReference type="EMBL" id="PSC74248.1"/>
    </source>
</evidence>
<dbReference type="EMBL" id="LHPF02000005">
    <property type="protein sequence ID" value="PSC74248.1"/>
    <property type="molecule type" value="Genomic_DNA"/>
</dbReference>
<dbReference type="SUPFAM" id="SSF103612">
    <property type="entry name" value="SBT domain"/>
    <property type="match status" value="1"/>
</dbReference>
<dbReference type="STRING" id="554055.A0A2P6VJJ7"/>
<dbReference type="GO" id="GO:0005634">
    <property type="term" value="C:nucleus"/>
    <property type="evidence" value="ECO:0007669"/>
    <property type="project" value="InterPro"/>
</dbReference>
<feature type="compositionally biased region" description="Basic residues" evidence="4">
    <location>
        <begin position="163"/>
        <end position="172"/>
    </location>
</feature>
<evidence type="ECO:0000256" key="5">
    <source>
        <dbReference type="SAM" id="Phobius"/>
    </source>
</evidence>
<dbReference type="Gene3D" id="4.10.1100.10">
    <property type="entry name" value="Transcription factor, SBP-box domain"/>
    <property type="match status" value="1"/>
</dbReference>
<dbReference type="Pfam" id="PF03110">
    <property type="entry name" value="SBP"/>
    <property type="match status" value="1"/>
</dbReference>
<feature type="compositionally biased region" description="Pro residues" evidence="4">
    <location>
        <begin position="538"/>
        <end position="550"/>
    </location>
</feature>
<feature type="compositionally biased region" description="Gly residues" evidence="4">
    <location>
        <begin position="176"/>
        <end position="186"/>
    </location>
</feature>
<feature type="domain" description="SBP-type" evidence="6">
    <location>
        <begin position="93"/>
        <end position="170"/>
    </location>
</feature>
<keyword evidence="2" id="KW-0863">Zinc-finger</keyword>
<dbReference type="PANTHER" id="PTHR31251">
    <property type="entry name" value="SQUAMOSA PROMOTER-BINDING-LIKE PROTEIN 4"/>
    <property type="match status" value="1"/>
</dbReference>
<proteinExistence type="predicted"/>
<accession>A0A2P6VJJ7</accession>
<reference evidence="7 8" key="1">
    <citation type="journal article" date="2018" name="Plant J.">
        <title>Genome sequences of Chlorella sorokiniana UTEX 1602 and Micractinium conductrix SAG 241.80: implications to maltose excretion by a green alga.</title>
        <authorList>
            <person name="Arriola M.B."/>
            <person name="Velmurugan N."/>
            <person name="Zhang Y."/>
            <person name="Plunkett M.H."/>
            <person name="Hondzo H."/>
            <person name="Barney B.M."/>
        </authorList>
    </citation>
    <scope>NUCLEOTIDE SEQUENCE [LARGE SCALE GENOMIC DNA]</scope>
    <source>
        <strain evidence="7 8">SAG 241.80</strain>
    </source>
</reference>
<dbReference type="PANTHER" id="PTHR31251:SF169">
    <property type="entry name" value="SQUAMOSA PROMOTER-BINDING-LIKE PROTEIN 8"/>
    <property type="match status" value="1"/>
</dbReference>
<evidence type="ECO:0000256" key="3">
    <source>
        <dbReference type="ARBA" id="ARBA00022833"/>
    </source>
</evidence>
<feature type="transmembrane region" description="Helical" evidence="5">
    <location>
        <begin position="638"/>
        <end position="659"/>
    </location>
</feature>
<dbReference type="InterPro" id="IPR044817">
    <property type="entry name" value="SBP-like"/>
</dbReference>
<keyword evidence="5" id="KW-0472">Membrane</keyword>
<dbReference type="AlphaFoldDB" id="A0A2P6VJJ7"/>
<dbReference type="OrthoDB" id="515128at2759"/>
<evidence type="ECO:0000259" key="6">
    <source>
        <dbReference type="PROSITE" id="PS51141"/>
    </source>
</evidence>
<dbReference type="GO" id="GO:0008270">
    <property type="term" value="F:zinc ion binding"/>
    <property type="evidence" value="ECO:0007669"/>
    <property type="project" value="UniProtKB-KW"/>
</dbReference>
<keyword evidence="3" id="KW-0862">Zinc</keyword>
<dbReference type="InterPro" id="IPR004333">
    <property type="entry name" value="SBP_dom"/>
</dbReference>
<protein>
    <submittedName>
        <fullName evidence="7">Squamosa promoter-binding 6 isoform X1</fullName>
    </submittedName>
</protein>
<dbReference type="GO" id="GO:0003677">
    <property type="term" value="F:DNA binding"/>
    <property type="evidence" value="ECO:0007669"/>
    <property type="project" value="InterPro"/>
</dbReference>
<gene>
    <name evidence="7" type="ORF">C2E20_2594</name>
</gene>
<evidence type="ECO:0000256" key="1">
    <source>
        <dbReference type="ARBA" id="ARBA00022723"/>
    </source>
</evidence>
<feature type="compositionally biased region" description="Low complexity" evidence="4">
    <location>
        <begin position="394"/>
        <end position="407"/>
    </location>
</feature>
<dbReference type="InterPro" id="IPR036893">
    <property type="entry name" value="SBP_sf"/>
</dbReference>